<reference evidence="2 3" key="1">
    <citation type="submission" date="2017-06" db="EMBL/GenBank/DDBJ databases">
        <title>Genome sequencing and assembly of Stenotrophomonas maltophilia DF07.</title>
        <authorList>
            <person name="Iyer R."/>
        </authorList>
    </citation>
    <scope>NUCLEOTIDE SEQUENCE [LARGE SCALE GENOMIC DNA]</scope>
    <source>
        <strain evidence="2 3">DF07</strain>
        <plasmid evidence="1">unnamed1</plasmid>
    </source>
</reference>
<sequence>MEIKAQAQLQGYRDGFAQALQALVPVLGDLLAERERWIDTVQSTVLAQLTGEFSRLGFTQAQIDRWCRVQARQGARQLAVYLPRDQAELLQALLQQLAGVARVELADVQAPVVTADDLVFVLEPGRNLPVASASEQLAADIDSFASYQAGRYMRLATRPISTTDRDPLESQP</sequence>
<gene>
    <name evidence="2" type="ORF">CEK00_09600</name>
    <name evidence="1" type="ORF">CEK00_21920</name>
</gene>
<evidence type="ECO:0000313" key="3">
    <source>
        <dbReference type="Proteomes" id="UP000216433"/>
    </source>
</evidence>
<evidence type="ECO:0000313" key="2">
    <source>
        <dbReference type="EMBL" id="PAM71835.1"/>
    </source>
</evidence>
<accession>A0A270NJS3</accession>
<proteinExistence type="predicted"/>
<evidence type="ECO:0000313" key="1">
    <source>
        <dbReference type="EMBL" id="PAM64678.1"/>
    </source>
</evidence>
<dbReference type="EMBL" id="NJGC01000009">
    <property type="protein sequence ID" value="PAM71835.1"/>
    <property type="molecule type" value="Genomic_DNA"/>
</dbReference>
<protein>
    <submittedName>
        <fullName evidence="2">Uncharacterized protein</fullName>
    </submittedName>
</protein>
<dbReference type="EMBL" id="NJGC01000149">
    <property type="protein sequence ID" value="PAM64678.1"/>
    <property type="molecule type" value="Genomic_DNA"/>
</dbReference>
<name>A0A270NJS3_STEMA</name>
<dbReference type="Proteomes" id="UP000216433">
    <property type="component" value="Unassembled WGS sequence"/>
</dbReference>
<geneLocation type="plasmid" evidence="1">
    <name>unnamed1</name>
</geneLocation>
<dbReference type="AlphaFoldDB" id="A0A270NJS3"/>
<comment type="caution">
    <text evidence="2">The sequence shown here is derived from an EMBL/GenBank/DDBJ whole genome shotgun (WGS) entry which is preliminary data.</text>
</comment>
<keyword evidence="1" id="KW-0614">Plasmid</keyword>
<organism evidence="2 3">
    <name type="scientific">Stenotrophomonas maltophilia</name>
    <name type="common">Pseudomonas maltophilia</name>
    <name type="synonym">Xanthomonas maltophilia</name>
    <dbReference type="NCBI Taxonomy" id="40324"/>
    <lineage>
        <taxon>Bacteria</taxon>
        <taxon>Pseudomonadati</taxon>
        <taxon>Pseudomonadota</taxon>
        <taxon>Gammaproteobacteria</taxon>
        <taxon>Lysobacterales</taxon>
        <taxon>Lysobacteraceae</taxon>
        <taxon>Stenotrophomonas</taxon>
        <taxon>Stenotrophomonas maltophilia group</taxon>
    </lineage>
</organism>